<reference evidence="2" key="1">
    <citation type="submission" date="2020-03" db="EMBL/GenBank/DDBJ databases">
        <title>A high-quality chromosome-level genome assembly of a woody plant with both climbing and erect habits, Rhamnella rubrinervis.</title>
        <authorList>
            <person name="Lu Z."/>
            <person name="Yang Y."/>
            <person name="Zhu X."/>
            <person name="Sun Y."/>
        </authorList>
    </citation>
    <scope>NUCLEOTIDE SEQUENCE</scope>
    <source>
        <strain evidence="2">BYM</strain>
        <tissue evidence="2">Leaf</tissue>
    </source>
</reference>
<evidence type="ECO:0000313" key="3">
    <source>
        <dbReference type="Proteomes" id="UP000796880"/>
    </source>
</evidence>
<comment type="caution">
    <text evidence="2">The sequence shown here is derived from an EMBL/GenBank/DDBJ whole genome shotgun (WGS) entry which is preliminary data.</text>
</comment>
<dbReference type="AlphaFoldDB" id="A0A8K0GT49"/>
<dbReference type="Pfam" id="PF00646">
    <property type="entry name" value="F-box"/>
    <property type="match status" value="1"/>
</dbReference>
<dbReference type="SUPFAM" id="SSF81383">
    <property type="entry name" value="F-box domain"/>
    <property type="match status" value="1"/>
</dbReference>
<name>A0A8K0GT49_9ROSA</name>
<accession>A0A8K0GT49</accession>
<feature type="domain" description="F-box" evidence="1">
    <location>
        <begin position="392"/>
        <end position="442"/>
    </location>
</feature>
<dbReference type="InterPro" id="IPR026960">
    <property type="entry name" value="RVT-Znf"/>
</dbReference>
<dbReference type="OrthoDB" id="1552162at2759"/>
<dbReference type="Proteomes" id="UP000796880">
    <property type="component" value="Unassembled WGS sequence"/>
</dbReference>
<dbReference type="PANTHER" id="PTHR34145">
    <property type="entry name" value="OS02G0105600 PROTEIN"/>
    <property type="match status" value="1"/>
</dbReference>
<evidence type="ECO:0000259" key="1">
    <source>
        <dbReference type="PROSITE" id="PS50181"/>
    </source>
</evidence>
<dbReference type="InterPro" id="IPR055357">
    <property type="entry name" value="LRR_At1g61320_AtMIF1"/>
</dbReference>
<sequence>MVVSPGKGSSFLAEIVDQGIFSVKESYLASFCGEVELNSNRFWVKLWKASLHERLKIFLWRMMVGIIPVNQVISSRTGRGNSDCPLCESEEESALHRFKDCEATKALAFMGVWGCRLEGWSITSIRELISFCVDPPGDVLINGLEKETLTIGLACLFYYTWNYRNEVVYGGKRSLIGFANLLSERIAEFSSARTSGDATIGHAEGMKENWKPPPKNWLKANTDAAFKDGNAAFALVLRDEQGRVLFLASKIDRVSNATEAEVCGGGGGGVARFWTLVCFSCLLVVLKTVYTTSSDENDAISTTFILTLLNSLLKTVYTTSSDENDAISTTFILTLLNSCILKQQYLYPSSPTPGIRTRTPQSFAELSELDSTKRTHQARFDLRKLEHERQDDACINGLPDDILVRILCLRSLEEAIRTAILSRRWKNLWMNVPKLEISWRNDPYVFRPHEMSEVKAKVNFVNDVMKLHERTTASLEELTICLPLDSKYSDHINKWVAAVKRRQLRGVIKTAPPSSIGLYWLKDLYLRGVNVVDKVIECLFSNSPFIERFCLHYSQKLHKLEIADAPNLKLIFCDHLEHFQISAPNLNAIMLSVRGCPVHLNLYAPSLCHAALRTVHSLMNICGYNMFDYLVKMLLQFCQVNKTLTIGFTSDVAITICETFDFSHQLPELSTVEHLQLNSSLFALYAPFLQKLSIKVMHIRDTVSSRHMELQCLDKDGAEKVKALANAKWQYYSHQHLKEVELIDFIGSRNELEIVLFVLEIAALVETVVIRICRPQSFWLQENILRYKENQRETHHTHSAELLKTLIRPEINVII</sequence>
<gene>
    <name evidence="2" type="ORF">FNV43_RR20177</name>
</gene>
<protein>
    <recommendedName>
        <fullName evidence="1">F-box domain-containing protein</fullName>
    </recommendedName>
</protein>
<proteinExistence type="predicted"/>
<dbReference type="EMBL" id="VOIH02000009">
    <property type="protein sequence ID" value="KAF3437424.1"/>
    <property type="molecule type" value="Genomic_DNA"/>
</dbReference>
<dbReference type="PROSITE" id="PS50181">
    <property type="entry name" value="FBOX"/>
    <property type="match status" value="1"/>
</dbReference>
<dbReference type="Pfam" id="PF13966">
    <property type="entry name" value="zf-RVT"/>
    <property type="match status" value="1"/>
</dbReference>
<organism evidence="2 3">
    <name type="scientific">Rhamnella rubrinervis</name>
    <dbReference type="NCBI Taxonomy" id="2594499"/>
    <lineage>
        <taxon>Eukaryota</taxon>
        <taxon>Viridiplantae</taxon>
        <taxon>Streptophyta</taxon>
        <taxon>Embryophyta</taxon>
        <taxon>Tracheophyta</taxon>
        <taxon>Spermatophyta</taxon>
        <taxon>Magnoliopsida</taxon>
        <taxon>eudicotyledons</taxon>
        <taxon>Gunneridae</taxon>
        <taxon>Pentapetalae</taxon>
        <taxon>rosids</taxon>
        <taxon>fabids</taxon>
        <taxon>Rosales</taxon>
        <taxon>Rhamnaceae</taxon>
        <taxon>rhamnoid group</taxon>
        <taxon>Rhamneae</taxon>
        <taxon>Rhamnella</taxon>
    </lineage>
</organism>
<dbReference type="Pfam" id="PF23622">
    <property type="entry name" value="LRR_At1g61320_AtMIF1"/>
    <property type="match status" value="1"/>
</dbReference>
<keyword evidence="3" id="KW-1185">Reference proteome</keyword>
<dbReference type="InterPro" id="IPR001810">
    <property type="entry name" value="F-box_dom"/>
</dbReference>
<evidence type="ECO:0000313" key="2">
    <source>
        <dbReference type="EMBL" id="KAF3437424.1"/>
    </source>
</evidence>
<dbReference type="InterPro" id="IPR053772">
    <property type="entry name" value="At1g61320/At1g61330-like"/>
</dbReference>
<dbReference type="InterPro" id="IPR036047">
    <property type="entry name" value="F-box-like_dom_sf"/>
</dbReference>
<dbReference type="PANTHER" id="PTHR34145:SF68">
    <property type="entry name" value="FBD DOMAIN-CONTAINING PROTEIN"/>
    <property type="match status" value="1"/>
</dbReference>